<organism evidence="6">
    <name type="scientific">Chilo suppressalis</name>
    <name type="common">Asiatic rice borer moth</name>
    <dbReference type="NCBI Taxonomy" id="168631"/>
    <lineage>
        <taxon>Eukaryota</taxon>
        <taxon>Metazoa</taxon>
        <taxon>Ecdysozoa</taxon>
        <taxon>Arthropoda</taxon>
        <taxon>Hexapoda</taxon>
        <taxon>Insecta</taxon>
        <taxon>Pterygota</taxon>
        <taxon>Neoptera</taxon>
        <taxon>Endopterygota</taxon>
        <taxon>Lepidoptera</taxon>
        <taxon>Glossata</taxon>
        <taxon>Ditrysia</taxon>
        <taxon>Pyraloidea</taxon>
        <taxon>Crambidae</taxon>
        <taxon>Crambinae</taxon>
        <taxon>Chilo</taxon>
    </lineage>
</organism>
<evidence type="ECO:0000256" key="2">
    <source>
        <dbReference type="ARBA" id="ARBA00022676"/>
    </source>
</evidence>
<dbReference type="CDD" id="cd03784">
    <property type="entry name" value="GT1_Gtf-like"/>
    <property type="match status" value="1"/>
</dbReference>
<keyword evidence="5" id="KW-0812">Transmembrane</keyword>
<dbReference type="OrthoDB" id="5835829at2759"/>
<dbReference type="PANTHER" id="PTHR48043:SF159">
    <property type="entry name" value="EG:EG0003.4 PROTEIN-RELATED"/>
    <property type="match status" value="1"/>
</dbReference>
<gene>
    <name evidence="6" type="primary">UGT40AN1</name>
</gene>
<dbReference type="EMBL" id="MK135485">
    <property type="protein sequence ID" value="QBK47171.1"/>
    <property type="molecule type" value="mRNA"/>
</dbReference>
<evidence type="ECO:0000256" key="4">
    <source>
        <dbReference type="RuleBase" id="RU003718"/>
    </source>
</evidence>
<dbReference type="PANTHER" id="PTHR48043">
    <property type="entry name" value="EG:EG0003.4 PROTEIN-RELATED"/>
    <property type="match status" value="1"/>
</dbReference>
<feature type="transmembrane region" description="Helical" evidence="5">
    <location>
        <begin position="479"/>
        <end position="504"/>
    </location>
</feature>
<keyword evidence="3 4" id="KW-0808">Transferase</keyword>
<reference evidence="6" key="1">
    <citation type="journal article" date="2019" name="Int. J. Mol. Sci.">
        <title>UDP-Glycosyltransferase Genes in the Striped Rice Stem Borer, Chilo suppressalis (Walker), and Their Contribution to Chlorantraniliprole Resistance.</title>
        <authorList>
            <person name="Zhao J."/>
            <person name="Xu L."/>
            <person name="Sun Y."/>
            <person name="Song P."/>
            <person name="Han Z."/>
        </authorList>
    </citation>
    <scope>NUCLEOTIDE SEQUENCE</scope>
</reference>
<keyword evidence="5" id="KW-0472">Membrane</keyword>
<evidence type="ECO:0000256" key="1">
    <source>
        <dbReference type="ARBA" id="ARBA00009995"/>
    </source>
</evidence>
<keyword evidence="2 4" id="KW-0328">Glycosyltransferase</keyword>
<evidence type="ECO:0000256" key="3">
    <source>
        <dbReference type="ARBA" id="ARBA00022679"/>
    </source>
</evidence>
<accession>A0A481XUD6</accession>
<dbReference type="GO" id="GO:0015020">
    <property type="term" value="F:glucuronosyltransferase activity"/>
    <property type="evidence" value="ECO:0007669"/>
    <property type="project" value="UniProtKB-EC"/>
</dbReference>
<evidence type="ECO:0000313" key="6">
    <source>
        <dbReference type="EMBL" id="QBK47171.1"/>
    </source>
</evidence>
<dbReference type="Gene3D" id="3.40.50.2000">
    <property type="entry name" value="Glycogen Phosphorylase B"/>
    <property type="match status" value="1"/>
</dbReference>
<dbReference type="PROSITE" id="PS51257">
    <property type="entry name" value="PROKAR_LIPOPROTEIN"/>
    <property type="match status" value="1"/>
</dbReference>
<dbReference type="SUPFAM" id="SSF53756">
    <property type="entry name" value="UDP-Glycosyltransferase/glycogen phosphorylase"/>
    <property type="match status" value="1"/>
</dbReference>
<dbReference type="FunFam" id="3.40.50.2000:FF:000050">
    <property type="entry name" value="UDP-glucuronosyltransferase"/>
    <property type="match status" value="1"/>
</dbReference>
<dbReference type="InterPro" id="IPR050271">
    <property type="entry name" value="UDP-glycosyltransferase"/>
</dbReference>
<dbReference type="InterPro" id="IPR035595">
    <property type="entry name" value="UDP_glycos_trans_CS"/>
</dbReference>
<dbReference type="GO" id="GO:0016020">
    <property type="term" value="C:membrane"/>
    <property type="evidence" value="ECO:0007669"/>
    <property type="project" value="UniProtKB-SubCell"/>
</dbReference>
<comment type="subcellular location">
    <subcellularLocation>
        <location evidence="5">Membrane</location>
        <topology evidence="5">Single-pass membrane protein</topology>
    </subcellularLocation>
</comment>
<comment type="catalytic activity">
    <reaction evidence="5">
        <text>glucuronate acceptor + UDP-alpha-D-glucuronate = acceptor beta-D-glucuronoside + UDP + H(+)</text>
        <dbReference type="Rhea" id="RHEA:21032"/>
        <dbReference type="ChEBI" id="CHEBI:15378"/>
        <dbReference type="ChEBI" id="CHEBI:58052"/>
        <dbReference type="ChEBI" id="CHEBI:58223"/>
        <dbReference type="ChEBI" id="CHEBI:132367"/>
        <dbReference type="ChEBI" id="CHEBI:132368"/>
        <dbReference type="EC" id="2.4.1.17"/>
    </reaction>
</comment>
<evidence type="ECO:0000256" key="5">
    <source>
        <dbReference type="RuleBase" id="RU362059"/>
    </source>
</evidence>
<dbReference type="PROSITE" id="PS00375">
    <property type="entry name" value="UDPGT"/>
    <property type="match status" value="1"/>
</dbReference>
<comment type="similarity">
    <text evidence="1 4">Belongs to the UDP-glycosyltransferase family.</text>
</comment>
<proteinExistence type="evidence at transcript level"/>
<dbReference type="Pfam" id="PF00201">
    <property type="entry name" value="UDPGT"/>
    <property type="match status" value="1"/>
</dbReference>
<dbReference type="InterPro" id="IPR002213">
    <property type="entry name" value="UDP_glucos_trans"/>
</dbReference>
<name>A0A481XUD6_CHISP</name>
<dbReference type="EC" id="2.4.1.17" evidence="5"/>
<sequence length="515" mass="57361">MTKIWVAVVAIASFCACDAFKILVVFPFPSKSHGILGEGVVRLLANSGHEVTYITPFPVKNPHPNVTQLDVSDQPPLPEANLTAILNKEQSYSDISKFFKMMTDMNIATILNKNVQTLINDPKQTFDVVVAEWMGNELFAGLAAVFDCPYIWLSTVEPHSFILELIDDTLNPSYNPGIISAAVPPFSFTQRLKELAFHIGSGLIKTFYFNKIDEENYKMLFEEVIRKRGRGAPSFSELRYNTSLVLGNSHVSLGRPTRLPQNYKPVRGYHINPEIKPLPNDLQKLLDNAKNGLIFFSLGSNVKSKYMPENLKRNLLKVFAGLKQTVLWKFEENLPNLPSNVHIVQWAPQPSILAHPNCILFITHGGSLSLTEAVYFAKPIIGVPVLADQFTNVGMAINLGIGLKVDLSYDMADDLKVALGEALSSSSYTAKAKELSLIYHHRPATPAAELVHWVEHVALTRGAPHLRSPAIDVPFYQKLYLDLAAITLIALYILKKLINTLFGAKKNSQKKQKKN</sequence>
<dbReference type="AlphaFoldDB" id="A0A481XUD6"/>
<protein>
    <recommendedName>
        <fullName evidence="5">UDP-glucuronosyltransferase</fullName>
        <ecNumber evidence="5">2.4.1.17</ecNumber>
    </recommendedName>
</protein>
<keyword evidence="5" id="KW-1133">Transmembrane helix</keyword>